<sequence>MSLHSLPKGNDGHWGPVTSTIDWCEENYVVSPYFAEFYNSLSSLFYVVAMINGIRYLNDIGVKEWRGYLAFLSTGIIGVGSFLFHGSLKFRNQMLDELPMVFGICMQLYNMLLIFPESSKYSSIYSVLLTACASSICIAYLAYPDPMFHEIMFGSLVAWVTFLNPWQIWGMTKTHTHLQKRFPSIWRLYALGVLSFLGAWIFWMIENANCKLLRTVRNEWGFPVSVLTQFHAFYWHFGTCLSVFATNLRVGYLSELAKGRDDVFLKFWFIFPWLEVEKGARKGFKKQA</sequence>
<keyword evidence="7" id="KW-0106">Calcium</keyword>
<feature type="binding site" evidence="7">
    <location>
        <position position="36"/>
    </location>
    <ligand>
        <name>Ca(2+)</name>
        <dbReference type="ChEBI" id="CHEBI:29108"/>
    </ligand>
</feature>
<evidence type="ECO:0000256" key="1">
    <source>
        <dbReference type="ARBA" id="ARBA00004141"/>
    </source>
</evidence>
<keyword evidence="7" id="KW-0479">Metal-binding</keyword>
<feature type="transmembrane region" description="Helical" evidence="9">
    <location>
        <begin position="98"/>
        <end position="115"/>
    </location>
</feature>
<dbReference type="GO" id="GO:0046514">
    <property type="term" value="P:ceramide catabolic process"/>
    <property type="evidence" value="ECO:0007669"/>
    <property type="project" value="TreeGrafter"/>
</dbReference>
<dbReference type="PANTHER" id="PTHR46187">
    <property type="entry name" value="ALKALINE CERAMIDASE 3"/>
    <property type="match status" value="1"/>
</dbReference>
<comment type="subcellular location">
    <subcellularLocation>
        <location evidence="1">Membrane</location>
        <topology evidence="1">Multi-pass membrane protein</topology>
    </subcellularLocation>
</comment>
<feature type="transmembrane region" description="Helical" evidence="9">
    <location>
        <begin position="122"/>
        <end position="141"/>
    </location>
</feature>
<dbReference type="Pfam" id="PF05875">
    <property type="entry name" value="Ceramidase"/>
    <property type="match status" value="1"/>
</dbReference>
<dbReference type="GO" id="GO:0016811">
    <property type="term" value="F:hydrolase activity, acting on carbon-nitrogen (but not peptide) bonds, in linear amides"/>
    <property type="evidence" value="ECO:0007669"/>
    <property type="project" value="InterPro"/>
</dbReference>
<keyword evidence="5 9" id="KW-1133">Transmembrane helix</keyword>
<feature type="transmembrane region" description="Helical" evidence="9">
    <location>
        <begin position="186"/>
        <end position="205"/>
    </location>
</feature>
<dbReference type="GO" id="GO:0046513">
    <property type="term" value="P:ceramide biosynthetic process"/>
    <property type="evidence" value="ECO:0007669"/>
    <property type="project" value="TreeGrafter"/>
</dbReference>
<feature type="transmembrane region" description="Helical" evidence="9">
    <location>
        <begin position="37"/>
        <end position="57"/>
    </location>
</feature>
<evidence type="ECO:0000256" key="9">
    <source>
        <dbReference type="SAM" id="Phobius"/>
    </source>
</evidence>
<dbReference type="AlphaFoldDB" id="A0A1Y2C507"/>
<accession>A0A1Y2C507</accession>
<dbReference type="GO" id="GO:0046872">
    <property type="term" value="F:metal ion binding"/>
    <property type="evidence" value="ECO:0007669"/>
    <property type="project" value="UniProtKB-KW"/>
</dbReference>
<evidence type="ECO:0000256" key="6">
    <source>
        <dbReference type="ARBA" id="ARBA00023136"/>
    </source>
</evidence>
<evidence type="ECO:0000256" key="4">
    <source>
        <dbReference type="ARBA" id="ARBA00022801"/>
    </source>
</evidence>
<comment type="similarity">
    <text evidence="2">Belongs to the alkaline ceramidase family.</text>
</comment>
<keyword evidence="4" id="KW-0378">Hydrolase</keyword>
<feature type="binding site" evidence="7">
    <location>
        <position position="27"/>
    </location>
    <ligand>
        <name>Ca(2+)</name>
        <dbReference type="ChEBI" id="CHEBI:29108"/>
    </ligand>
</feature>
<evidence type="ECO:0000256" key="3">
    <source>
        <dbReference type="ARBA" id="ARBA00022692"/>
    </source>
</evidence>
<feature type="binding site" evidence="8">
    <location>
        <position position="236"/>
    </location>
    <ligand>
        <name>Zn(2+)</name>
        <dbReference type="ChEBI" id="CHEBI:29105"/>
        <note>catalytic</note>
    </ligand>
</feature>
<comment type="cofactor">
    <cofactor evidence="8">
        <name>Zn(2+)</name>
        <dbReference type="ChEBI" id="CHEBI:29105"/>
    </cofactor>
</comment>
<feature type="transmembrane region" description="Helical" evidence="9">
    <location>
        <begin position="232"/>
        <end position="250"/>
    </location>
</feature>
<keyword evidence="3 9" id="KW-0812">Transmembrane</keyword>
<gene>
    <name evidence="10" type="ORF">BCR33DRAFT_330004</name>
</gene>
<keyword evidence="6 9" id="KW-0472">Membrane</keyword>
<evidence type="ECO:0000256" key="2">
    <source>
        <dbReference type="ARBA" id="ARBA00009780"/>
    </source>
</evidence>
<feature type="binding site" evidence="8">
    <location>
        <position position="231"/>
    </location>
    <ligand>
        <name>Zn(2+)</name>
        <dbReference type="ChEBI" id="CHEBI:29105"/>
        <note>catalytic</note>
    </ligand>
</feature>
<dbReference type="PANTHER" id="PTHR46187:SF3">
    <property type="entry name" value="ALKALINE CERAMIDASE 3"/>
    <property type="match status" value="1"/>
</dbReference>
<feature type="binding site" evidence="7">
    <location>
        <position position="22"/>
    </location>
    <ligand>
        <name>Ca(2+)</name>
        <dbReference type="ChEBI" id="CHEBI:29108"/>
    </ligand>
</feature>
<protein>
    <submittedName>
        <fullName evidence="10">Alkaline phytoceramidase</fullName>
    </submittedName>
</protein>
<dbReference type="OrthoDB" id="187171at2759"/>
<feature type="transmembrane region" description="Helical" evidence="9">
    <location>
        <begin position="69"/>
        <end position="86"/>
    </location>
</feature>
<name>A0A1Y2C507_9FUNG</name>
<dbReference type="InterPro" id="IPR008901">
    <property type="entry name" value="ACER"/>
</dbReference>
<evidence type="ECO:0000313" key="10">
    <source>
        <dbReference type="EMBL" id="ORY42026.1"/>
    </source>
</evidence>
<evidence type="ECO:0000256" key="7">
    <source>
        <dbReference type="PIRSR" id="PIRSR608901-1"/>
    </source>
</evidence>
<dbReference type="STRING" id="329046.A0A1Y2C507"/>
<comment type="caution">
    <text evidence="10">The sequence shown here is derived from an EMBL/GenBank/DDBJ whole genome shotgun (WGS) entry which is preliminary data.</text>
</comment>
<dbReference type="Proteomes" id="UP000193642">
    <property type="component" value="Unassembled WGS sequence"/>
</dbReference>
<feature type="binding site" evidence="8">
    <location>
        <position position="85"/>
    </location>
    <ligand>
        <name>Zn(2+)</name>
        <dbReference type="ChEBI" id="CHEBI:29105"/>
        <note>catalytic</note>
    </ligand>
</feature>
<evidence type="ECO:0000256" key="5">
    <source>
        <dbReference type="ARBA" id="ARBA00022989"/>
    </source>
</evidence>
<feature type="binding site" evidence="7">
    <location>
        <position position="23"/>
    </location>
    <ligand>
        <name>Ca(2+)</name>
        <dbReference type="ChEBI" id="CHEBI:29108"/>
    </ligand>
</feature>
<keyword evidence="8" id="KW-0862">Zinc</keyword>
<proteinExistence type="inferred from homology"/>
<feature type="transmembrane region" description="Helical" evidence="9">
    <location>
        <begin position="147"/>
        <end position="166"/>
    </location>
</feature>
<keyword evidence="11" id="KW-1185">Reference proteome</keyword>
<feature type="binding site" evidence="7">
    <location>
        <position position="25"/>
    </location>
    <ligand>
        <name>Ca(2+)</name>
        <dbReference type="ChEBI" id="CHEBI:29108"/>
    </ligand>
</feature>
<evidence type="ECO:0000313" key="11">
    <source>
        <dbReference type="Proteomes" id="UP000193642"/>
    </source>
</evidence>
<reference evidence="10 11" key="1">
    <citation type="submission" date="2016-07" db="EMBL/GenBank/DDBJ databases">
        <title>Pervasive Adenine N6-methylation of Active Genes in Fungi.</title>
        <authorList>
            <consortium name="DOE Joint Genome Institute"/>
            <person name="Mondo S.J."/>
            <person name="Dannebaum R.O."/>
            <person name="Kuo R.C."/>
            <person name="Labutti K."/>
            <person name="Haridas S."/>
            <person name="Kuo A."/>
            <person name="Salamov A."/>
            <person name="Ahrendt S.R."/>
            <person name="Lipzen A."/>
            <person name="Sullivan W."/>
            <person name="Andreopoulos W.B."/>
            <person name="Clum A."/>
            <person name="Lindquist E."/>
            <person name="Daum C."/>
            <person name="Ramamoorthy G.K."/>
            <person name="Gryganskyi A."/>
            <person name="Culley D."/>
            <person name="Magnuson J.K."/>
            <person name="James T.Y."/>
            <person name="O'Malley M.A."/>
            <person name="Stajich J.E."/>
            <person name="Spatafora J.W."/>
            <person name="Visel A."/>
            <person name="Grigoriev I.V."/>
        </authorList>
    </citation>
    <scope>NUCLEOTIDE SEQUENCE [LARGE SCALE GENOMIC DNA]</scope>
    <source>
        <strain evidence="10 11">JEL800</strain>
    </source>
</reference>
<dbReference type="EMBL" id="MCGO01000030">
    <property type="protein sequence ID" value="ORY42026.1"/>
    <property type="molecule type" value="Genomic_DNA"/>
</dbReference>
<dbReference type="GO" id="GO:0005789">
    <property type="term" value="C:endoplasmic reticulum membrane"/>
    <property type="evidence" value="ECO:0007669"/>
    <property type="project" value="TreeGrafter"/>
</dbReference>
<evidence type="ECO:0000256" key="8">
    <source>
        <dbReference type="PIRSR" id="PIRSR608901-2"/>
    </source>
</evidence>
<organism evidence="10 11">
    <name type="scientific">Rhizoclosmatium globosum</name>
    <dbReference type="NCBI Taxonomy" id="329046"/>
    <lineage>
        <taxon>Eukaryota</taxon>
        <taxon>Fungi</taxon>
        <taxon>Fungi incertae sedis</taxon>
        <taxon>Chytridiomycota</taxon>
        <taxon>Chytridiomycota incertae sedis</taxon>
        <taxon>Chytridiomycetes</taxon>
        <taxon>Chytridiales</taxon>
        <taxon>Chytriomycetaceae</taxon>
        <taxon>Rhizoclosmatium</taxon>
    </lineage>
</organism>